<dbReference type="EMBL" id="JANPWB010000005">
    <property type="protein sequence ID" value="KAJ1187934.1"/>
    <property type="molecule type" value="Genomic_DNA"/>
</dbReference>
<feature type="region of interest" description="Disordered" evidence="1">
    <location>
        <begin position="27"/>
        <end position="100"/>
    </location>
</feature>
<feature type="compositionally biased region" description="Basic and acidic residues" evidence="1">
    <location>
        <begin position="77"/>
        <end position="86"/>
    </location>
</feature>
<reference evidence="3" key="1">
    <citation type="journal article" date="2022" name="bioRxiv">
        <title>Sequencing and chromosome-scale assembly of the giantPleurodeles waltlgenome.</title>
        <authorList>
            <person name="Brown T."/>
            <person name="Elewa A."/>
            <person name="Iarovenko S."/>
            <person name="Subramanian E."/>
            <person name="Araus A.J."/>
            <person name="Petzold A."/>
            <person name="Susuki M."/>
            <person name="Suzuki K.-i.T."/>
            <person name="Hayashi T."/>
            <person name="Toyoda A."/>
            <person name="Oliveira C."/>
            <person name="Osipova E."/>
            <person name="Leigh N.D."/>
            <person name="Simon A."/>
            <person name="Yun M.H."/>
        </authorList>
    </citation>
    <scope>NUCLEOTIDE SEQUENCE</scope>
    <source>
        <strain evidence="3">20211129_DDA</strain>
        <tissue evidence="3">Liver</tissue>
    </source>
</reference>
<evidence type="ECO:0000313" key="2">
    <source>
        <dbReference type="EMBL" id="KAJ1160442.1"/>
    </source>
</evidence>
<gene>
    <name evidence="2" type="ORF">NDU88_000944</name>
    <name evidence="3" type="ORF">NDU88_004699</name>
</gene>
<dbReference type="Proteomes" id="UP001066276">
    <property type="component" value="Chromosome 3_1"/>
</dbReference>
<sequence length="100" mass="10997">MRCTHVDREPGARAYCLAPTWQESSQSIAWSSPASAHRGSARGPRGAGKNTSRSRLRAPLSSALAPPPDVTTILDPDWSRRQEAIRHKGRTKTVPTRLVR</sequence>
<accession>A0AAV7UHH3</accession>
<dbReference type="AlphaFoldDB" id="A0AAV7UHH3"/>
<proteinExistence type="predicted"/>
<keyword evidence="4" id="KW-1185">Reference proteome</keyword>
<evidence type="ECO:0000313" key="3">
    <source>
        <dbReference type="EMBL" id="KAJ1187934.1"/>
    </source>
</evidence>
<dbReference type="EMBL" id="JANPWB010000008">
    <property type="protein sequence ID" value="KAJ1160442.1"/>
    <property type="molecule type" value="Genomic_DNA"/>
</dbReference>
<organism evidence="3 4">
    <name type="scientific">Pleurodeles waltl</name>
    <name type="common">Iberian ribbed newt</name>
    <dbReference type="NCBI Taxonomy" id="8319"/>
    <lineage>
        <taxon>Eukaryota</taxon>
        <taxon>Metazoa</taxon>
        <taxon>Chordata</taxon>
        <taxon>Craniata</taxon>
        <taxon>Vertebrata</taxon>
        <taxon>Euteleostomi</taxon>
        <taxon>Amphibia</taxon>
        <taxon>Batrachia</taxon>
        <taxon>Caudata</taxon>
        <taxon>Salamandroidea</taxon>
        <taxon>Salamandridae</taxon>
        <taxon>Pleurodelinae</taxon>
        <taxon>Pleurodeles</taxon>
    </lineage>
</organism>
<comment type="caution">
    <text evidence="3">The sequence shown here is derived from an EMBL/GenBank/DDBJ whole genome shotgun (WGS) entry which is preliminary data.</text>
</comment>
<dbReference type="Proteomes" id="UP001066276">
    <property type="component" value="Chromosome 4_2"/>
</dbReference>
<evidence type="ECO:0000256" key="1">
    <source>
        <dbReference type="SAM" id="MobiDB-lite"/>
    </source>
</evidence>
<feature type="compositionally biased region" description="Low complexity" evidence="1">
    <location>
        <begin position="27"/>
        <end position="36"/>
    </location>
</feature>
<evidence type="ECO:0000313" key="4">
    <source>
        <dbReference type="Proteomes" id="UP001066276"/>
    </source>
</evidence>
<name>A0AAV7UHH3_PLEWA</name>
<protein>
    <submittedName>
        <fullName evidence="3">Uncharacterized protein</fullName>
    </submittedName>
</protein>